<dbReference type="Gene3D" id="2.30.30.40">
    <property type="entry name" value="SH3 Domains"/>
    <property type="match status" value="1"/>
</dbReference>
<reference evidence="10 11" key="1">
    <citation type="journal article" date="2017" name="Genome Announc.">
        <title>Complete Genome Sequences of Two Acetylene-Fermenting Pelobacter acetylenicus Strains.</title>
        <authorList>
            <person name="Sutton J.M."/>
            <person name="Baesman S.M."/>
            <person name="Fierst J.L."/>
            <person name="Poret-Peterson A.T."/>
            <person name="Oremland R.S."/>
            <person name="Dunlap D.S."/>
            <person name="Akob D.M."/>
        </authorList>
    </citation>
    <scope>NUCLEOTIDE SEQUENCE [LARGE SCALE GENOMIC DNA]</scope>
    <source>
        <strain evidence="10 11">SFB93</strain>
    </source>
</reference>
<evidence type="ECO:0000256" key="6">
    <source>
        <dbReference type="SAM" id="Coils"/>
    </source>
</evidence>
<evidence type="ECO:0000256" key="3">
    <source>
        <dbReference type="ARBA" id="ARBA00022729"/>
    </source>
</evidence>
<gene>
    <name evidence="10" type="ORF">A7E78_11525</name>
</gene>
<evidence type="ECO:0000256" key="8">
    <source>
        <dbReference type="SAM" id="SignalP"/>
    </source>
</evidence>
<dbReference type="Proteomes" id="UP000182517">
    <property type="component" value="Chromosome"/>
</dbReference>
<dbReference type="KEGG" id="pef:A7E78_11525"/>
<protein>
    <recommendedName>
        <fullName evidence="9">SH3b domain-containing protein</fullName>
    </recommendedName>
</protein>
<dbReference type="Gene3D" id="1.20.5.340">
    <property type="match status" value="1"/>
</dbReference>
<evidence type="ECO:0000259" key="9">
    <source>
        <dbReference type="PROSITE" id="PS51781"/>
    </source>
</evidence>
<evidence type="ECO:0000256" key="2">
    <source>
        <dbReference type="ARBA" id="ARBA00022692"/>
    </source>
</evidence>
<keyword evidence="6" id="KW-0175">Coiled coil</keyword>
<feature type="signal peptide" evidence="8">
    <location>
        <begin position="1"/>
        <end position="23"/>
    </location>
</feature>
<feature type="chain" id="PRO_5012973180" description="SH3b domain-containing protein" evidence="8">
    <location>
        <begin position="24"/>
        <end position="223"/>
    </location>
</feature>
<evidence type="ECO:0000313" key="10">
    <source>
        <dbReference type="EMBL" id="APG28423.1"/>
    </source>
</evidence>
<name>A0A1L3GR83_9BACT</name>
<dbReference type="EMBL" id="CP015519">
    <property type="protein sequence ID" value="APG28423.1"/>
    <property type="molecule type" value="Genomic_DNA"/>
</dbReference>
<feature type="coiled-coil region" evidence="6">
    <location>
        <begin position="93"/>
        <end position="193"/>
    </location>
</feature>
<accession>A0A1L3GR83</accession>
<proteinExistence type="predicted"/>
<dbReference type="OrthoDB" id="5418566at2"/>
<evidence type="ECO:0000256" key="1">
    <source>
        <dbReference type="ARBA" id="ARBA00004167"/>
    </source>
</evidence>
<keyword evidence="3 8" id="KW-0732">Signal</keyword>
<sequence length="223" mass="25234">MRIALFCCIILVVSALGVVSAEAETRYVSDQIAVTLRRGPGTEYKILKSLPTGAALEFLEEEEKYLKVRTKDGAEGYVLKQYISAQLPKVYVIARLQKQLDQSKARMATMAKEAEGWNNEKSELQRQLAEVQEALKLEKGQHGRLVKQHQTLREGAKNVTDLLNERDQLKAENEKYAADLAQLRQDNDAILRKAIVKWFLAGAGVLFVGWLMGKRSRTRKRAF</sequence>
<dbReference type="InterPro" id="IPR003646">
    <property type="entry name" value="SH3-like_bac-type"/>
</dbReference>
<evidence type="ECO:0000313" key="11">
    <source>
        <dbReference type="Proteomes" id="UP000182517"/>
    </source>
</evidence>
<dbReference type="AlphaFoldDB" id="A0A1L3GR83"/>
<dbReference type="GO" id="GO:0016020">
    <property type="term" value="C:membrane"/>
    <property type="evidence" value="ECO:0007669"/>
    <property type="project" value="UniProtKB-SubCell"/>
</dbReference>
<evidence type="ECO:0000256" key="4">
    <source>
        <dbReference type="ARBA" id="ARBA00022989"/>
    </source>
</evidence>
<dbReference type="NCBIfam" id="TIGR04211">
    <property type="entry name" value="SH3_and_anchor"/>
    <property type="match status" value="1"/>
</dbReference>
<dbReference type="InterPro" id="IPR016476">
    <property type="entry name" value="SH3_dom_pro"/>
</dbReference>
<keyword evidence="2 7" id="KW-0812">Transmembrane</keyword>
<dbReference type="Pfam" id="PF08239">
    <property type="entry name" value="SH3_3"/>
    <property type="match status" value="1"/>
</dbReference>
<dbReference type="STRING" id="1842532.A7E78_11525"/>
<evidence type="ECO:0000256" key="5">
    <source>
        <dbReference type="ARBA" id="ARBA00023136"/>
    </source>
</evidence>
<keyword evidence="5 7" id="KW-0472">Membrane</keyword>
<feature type="transmembrane region" description="Helical" evidence="7">
    <location>
        <begin position="195"/>
        <end position="213"/>
    </location>
</feature>
<dbReference type="PROSITE" id="PS51781">
    <property type="entry name" value="SH3B"/>
    <property type="match status" value="1"/>
</dbReference>
<organism evidence="10 11">
    <name type="scientific">Syntrophotalea acetylenivorans</name>
    <dbReference type="NCBI Taxonomy" id="1842532"/>
    <lineage>
        <taxon>Bacteria</taxon>
        <taxon>Pseudomonadati</taxon>
        <taxon>Thermodesulfobacteriota</taxon>
        <taxon>Desulfuromonadia</taxon>
        <taxon>Desulfuromonadales</taxon>
        <taxon>Syntrophotaleaceae</taxon>
        <taxon>Syntrophotalea</taxon>
    </lineage>
</organism>
<evidence type="ECO:0000256" key="7">
    <source>
        <dbReference type="SAM" id="Phobius"/>
    </source>
</evidence>
<feature type="domain" description="SH3b" evidence="9">
    <location>
        <begin position="23"/>
        <end position="87"/>
    </location>
</feature>
<keyword evidence="11" id="KW-1185">Reference proteome</keyword>
<dbReference type="RefSeq" id="WP_072284452.1">
    <property type="nucleotide sequence ID" value="NZ_CP015519.1"/>
</dbReference>
<dbReference type="SMART" id="SM00287">
    <property type="entry name" value="SH3b"/>
    <property type="match status" value="1"/>
</dbReference>
<keyword evidence="4 7" id="KW-1133">Transmembrane helix</keyword>
<comment type="subcellular location">
    <subcellularLocation>
        <location evidence="1">Membrane</location>
        <topology evidence="1">Single-pass membrane protein</topology>
    </subcellularLocation>
</comment>